<dbReference type="Proteomes" id="UP000245119">
    <property type="component" value="Linkage Group LG11"/>
</dbReference>
<evidence type="ECO:0000259" key="11">
    <source>
        <dbReference type="PROSITE" id="PS50259"/>
    </source>
</evidence>
<dbReference type="PROSITE" id="PS50259">
    <property type="entry name" value="G_PROTEIN_RECEP_F3_4"/>
    <property type="match status" value="1"/>
</dbReference>
<feature type="transmembrane region" description="Helical" evidence="10">
    <location>
        <begin position="743"/>
        <end position="760"/>
    </location>
</feature>
<dbReference type="CDD" id="cd15291">
    <property type="entry name" value="7tmC_GABA-B-R1"/>
    <property type="match status" value="1"/>
</dbReference>
<keyword evidence="5 10" id="KW-0472">Membrane</keyword>
<dbReference type="InterPro" id="IPR017978">
    <property type="entry name" value="GPCR_3_C"/>
</dbReference>
<dbReference type="FunFam" id="3.40.50.2300:FF:000056">
    <property type="entry name" value="Gamma-aminobutyric acid type B receptor subunit 1"/>
    <property type="match status" value="1"/>
</dbReference>
<comment type="caution">
    <text evidence="12">The sequence shown here is derived from an EMBL/GenBank/DDBJ whole genome shotgun (WGS) entry which is preliminary data.</text>
</comment>
<feature type="domain" description="G-protein coupled receptors family 3 profile" evidence="11">
    <location>
        <begin position="561"/>
        <end position="790"/>
    </location>
</feature>
<dbReference type="InterPro" id="IPR001828">
    <property type="entry name" value="ANF_lig-bd_rcpt"/>
</dbReference>
<dbReference type="GO" id="GO:0004965">
    <property type="term" value="F:G protein-coupled GABA receptor activity"/>
    <property type="evidence" value="ECO:0007669"/>
    <property type="project" value="InterPro"/>
</dbReference>
<keyword evidence="4" id="KW-0297">G-protein coupled receptor</keyword>
<sequence length="917" mass="102758">MDSRRPKKTRPPKGNLEKNSGKGDERKGLDMGSSTAGFSRSTSVVDSGDTGPTYHKKAKDYEPTLGPSCDNDYVQLLKKMEISIRKWLILSTAFWPLVCPKDIPLTLGGIFPMSGSWAGGVACKPAVMMALEMVNNRPDILPRYHLNMQYNDSQCMPGLGTKVLYQLLYDKPTKIMVLSGCSSVSTFVAQAANMWNLIVLAYGASSPALSNRERFPMFFRTHPSATVHNPTRVKLFKHFKWNRIATIQETQELFTSTIEDLEKRVKEAGIDIAVRQSFLTDPTNAVRNLKRQDARVIVGVFYEDMARRVFCQAYKEKLYGKKYVWLIIGWYPDNWYRTRDDRHNCTVEQLEEALEGHLTTEAVILHQENTTTDVGMMPQEFTQRLNKELNTSDPSLITGYPEAPLAYDAVWALAFALNKTANKLAEKGMSLEQFNYSNKEIAQEIYSAMNSTKFLGISGNVAFSSQGDRIARTQIEQMINGTYHKLGYYDSLADNFTWFGTDRWIGGKPPLDHTHVIDHLRVVSKTLYFSMCALAIVGILAGAFCLIFNYRNRQRRCVAFSQPNINSLTVLGCMSCLACIFLLGLDGKFVSPDVYPLVCQIRAWVLSLGFTLSYGSMFSKIWTVHQLTTSRKKDRKGVQIWELYTVLAVLLVLDVGVLSAWQVLDPLKRELEVFAQEDPTDTEEDIQLRPQLEHCNSENLSVWLGVLFGYKGILLIFGIFLAYETRSVKLKQVNDSRFVGMSIYNVVVLCVITAPISLIIGNQQDATFAFVSLAIILCSFLSLGLIFVPKRDGQEVRSLTDSLVSREEEERHLRMVSENEQLKKQIAEVISPFLSPDETVPLLSNTSIHANAITATTTVIVKPASASQDGDLLSEHGTRYQLDDGIIPVDGNSDSGLASWSLTKSSKTSASDSEPFC</sequence>
<evidence type="ECO:0000256" key="9">
    <source>
        <dbReference type="SAM" id="MobiDB-lite"/>
    </source>
</evidence>
<evidence type="ECO:0000256" key="5">
    <source>
        <dbReference type="ARBA" id="ARBA00023136"/>
    </source>
</evidence>
<dbReference type="Gene3D" id="3.40.50.2300">
    <property type="match status" value="2"/>
</dbReference>
<evidence type="ECO:0000256" key="7">
    <source>
        <dbReference type="ARBA" id="ARBA00023180"/>
    </source>
</evidence>
<dbReference type="PRINTS" id="PR01176">
    <property type="entry name" value="GABABRECEPTR"/>
</dbReference>
<dbReference type="CDD" id="cd06366">
    <property type="entry name" value="PBP1_GABAb_receptor"/>
    <property type="match status" value="1"/>
</dbReference>
<keyword evidence="8" id="KW-0807">Transducer</keyword>
<dbReference type="Pfam" id="PF01094">
    <property type="entry name" value="ANF_receptor"/>
    <property type="match status" value="1"/>
</dbReference>
<comment type="subcellular location">
    <subcellularLocation>
        <location evidence="1">Membrane</location>
        <topology evidence="1">Multi-pass membrane protein</topology>
    </subcellularLocation>
</comment>
<dbReference type="SUPFAM" id="SSF53822">
    <property type="entry name" value="Periplasmic binding protein-like I"/>
    <property type="match status" value="1"/>
</dbReference>
<keyword evidence="2 10" id="KW-0812">Transmembrane</keyword>
<keyword evidence="13" id="KW-1185">Reference proteome</keyword>
<evidence type="ECO:0000256" key="4">
    <source>
        <dbReference type="ARBA" id="ARBA00023040"/>
    </source>
</evidence>
<feature type="transmembrane region" description="Helical" evidence="10">
    <location>
        <begin position="700"/>
        <end position="723"/>
    </location>
</feature>
<dbReference type="InterPro" id="IPR028082">
    <property type="entry name" value="Peripla_BP_I"/>
</dbReference>
<name>A0A2T7NKE5_POMCA</name>
<accession>A0A2T7NKE5</accession>
<feature type="transmembrane region" description="Helical" evidence="10">
    <location>
        <begin position="643"/>
        <end position="664"/>
    </location>
</feature>
<protein>
    <recommendedName>
        <fullName evidence="11">G-protein coupled receptors family 3 profile domain-containing protein</fullName>
    </recommendedName>
</protein>
<feature type="transmembrane region" description="Helical" evidence="10">
    <location>
        <begin position="527"/>
        <end position="548"/>
    </location>
</feature>
<feature type="transmembrane region" description="Helical" evidence="10">
    <location>
        <begin position="766"/>
        <end position="788"/>
    </location>
</feature>
<keyword evidence="6" id="KW-0675">Receptor</keyword>
<evidence type="ECO:0000313" key="13">
    <source>
        <dbReference type="Proteomes" id="UP000245119"/>
    </source>
</evidence>
<evidence type="ECO:0000256" key="8">
    <source>
        <dbReference type="ARBA" id="ARBA00023224"/>
    </source>
</evidence>
<evidence type="ECO:0000256" key="6">
    <source>
        <dbReference type="ARBA" id="ARBA00023170"/>
    </source>
</evidence>
<evidence type="ECO:0000313" key="12">
    <source>
        <dbReference type="EMBL" id="PVD21631.1"/>
    </source>
</evidence>
<reference evidence="12 13" key="1">
    <citation type="submission" date="2018-04" db="EMBL/GenBank/DDBJ databases">
        <title>The genome of golden apple snail Pomacea canaliculata provides insight into stress tolerance and invasive adaptation.</title>
        <authorList>
            <person name="Liu C."/>
            <person name="Liu B."/>
            <person name="Ren Y."/>
            <person name="Zhang Y."/>
            <person name="Wang H."/>
            <person name="Li S."/>
            <person name="Jiang F."/>
            <person name="Yin L."/>
            <person name="Zhang G."/>
            <person name="Qian W."/>
            <person name="Fan W."/>
        </authorList>
    </citation>
    <scope>NUCLEOTIDE SEQUENCE [LARGE SCALE GENOMIC DNA]</scope>
    <source>
        <strain evidence="12">SZHN2017</strain>
        <tissue evidence="12">Muscle</tissue>
    </source>
</reference>
<dbReference type="OrthoDB" id="17569at2759"/>
<dbReference type="PANTHER" id="PTHR10519">
    <property type="entry name" value="GABA-B RECEPTOR"/>
    <property type="match status" value="1"/>
</dbReference>
<gene>
    <name evidence="12" type="ORF">C0Q70_17430</name>
</gene>
<evidence type="ECO:0000256" key="10">
    <source>
        <dbReference type="SAM" id="Phobius"/>
    </source>
</evidence>
<dbReference type="GO" id="GO:0038039">
    <property type="term" value="C:G protein-coupled receptor heterodimeric complex"/>
    <property type="evidence" value="ECO:0007669"/>
    <property type="project" value="TreeGrafter"/>
</dbReference>
<dbReference type="EMBL" id="PZQS01000011">
    <property type="protein sequence ID" value="PVD21631.1"/>
    <property type="molecule type" value="Genomic_DNA"/>
</dbReference>
<dbReference type="PANTHER" id="PTHR10519:SF77">
    <property type="entry name" value="GAMMA-AMINOBUTYRIC ACID TYPE B RECEPTOR SUBUNIT 1"/>
    <property type="match status" value="1"/>
</dbReference>
<keyword evidence="7" id="KW-0325">Glycoprotein</keyword>
<dbReference type="GO" id="GO:0007214">
    <property type="term" value="P:gamma-aminobutyric acid signaling pathway"/>
    <property type="evidence" value="ECO:0007669"/>
    <property type="project" value="TreeGrafter"/>
</dbReference>
<feature type="region of interest" description="Disordered" evidence="9">
    <location>
        <begin position="1"/>
        <end position="61"/>
    </location>
</feature>
<dbReference type="Pfam" id="PF00003">
    <property type="entry name" value="7tm_3"/>
    <property type="match status" value="1"/>
</dbReference>
<feature type="compositionally biased region" description="Polar residues" evidence="9">
    <location>
        <begin position="32"/>
        <end position="45"/>
    </location>
</feature>
<feature type="transmembrane region" description="Helical" evidence="10">
    <location>
        <begin position="601"/>
        <end position="622"/>
    </location>
</feature>
<evidence type="ECO:0000256" key="3">
    <source>
        <dbReference type="ARBA" id="ARBA00022989"/>
    </source>
</evidence>
<dbReference type="InterPro" id="IPR002456">
    <property type="entry name" value="GPCR_3_GABA_rcpt_B1"/>
</dbReference>
<organism evidence="12 13">
    <name type="scientific">Pomacea canaliculata</name>
    <name type="common">Golden apple snail</name>
    <dbReference type="NCBI Taxonomy" id="400727"/>
    <lineage>
        <taxon>Eukaryota</taxon>
        <taxon>Metazoa</taxon>
        <taxon>Spiralia</taxon>
        <taxon>Lophotrochozoa</taxon>
        <taxon>Mollusca</taxon>
        <taxon>Gastropoda</taxon>
        <taxon>Caenogastropoda</taxon>
        <taxon>Architaenioglossa</taxon>
        <taxon>Ampullarioidea</taxon>
        <taxon>Ampullariidae</taxon>
        <taxon>Pomacea</taxon>
    </lineage>
</organism>
<evidence type="ECO:0000256" key="1">
    <source>
        <dbReference type="ARBA" id="ARBA00004141"/>
    </source>
</evidence>
<dbReference type="PRINTS" id="PR01177">
    <property type="entry name" value="GABAB1RECPTR"/>
</dbReference>
<dbReference type="STRING" id="400727.A0A2T7NKE5"/>
<evidence type="ECO:0000256" key="2">
    <source>
        <dbReference type="ARBA" id="ARBA00022692"/>
    </source>
</evidence>
<feature type="transmembrane region" description="Helical" evidence="10">
    <location>
        <begin position="568"/>
        <end position="585"/>
    </location>
</feature>
<proteinExistence type="predicted"/>
<feature type="compositionally biased region" description="Basic and acidic residues" evidence="9">
    <location>
        <begin position="15"/>
        <end position="29"/>
    </location>
</feature>
<dbReference type="AlphaFoldDB" id="A0A2T7NKE5"/>
<keyword evidence="3 10" id="KW-1133">Transmembrane helix</keyword>
<dbReference type="InterPro" id="IPR002455">
    <property type="entry name" value="GPCR3_GABA-B"/>
</dbReference>
<feature type="compositionally biased region" description="Basic residues" evidence="9">
    <location>
        <begin position="1"/>
        <end position="11"/>
    </location>
</feature>